<keyword evidence="1" id="KW-0472">Membrane</keyword>
<accession>A0A0B6ETL4</accession>
<dbReference type="STRING" id="161899.CSING_02865"/>
<reference evidence="2 3" key="1">
    <citation type="journal article" date="2015" name="Genome Announc.">
        <title>Complete Genome Sequence and Annotation of Corynebacterium singulare DSM 44357, Isolated from a Human Semen Specimen.</title>
        <authorList>
            <person name="Merten M."/>
            <person name="Brinkrolf K."/>
            <person name="Albersmeier A."/>
            <person name="Kutter Y."/>
            <person name="Ruckert C."/>
            <person name="Tauch A."/>
        </authorList>
    </citation>
    <scope>NUCLEOTIDE SEQUENCE [LARGE SCALE GENOMIC DNA]</scope>
    <source>
        <strain evidence="2">IBS B52218</strain>
    </source>
</reference>
<dbReference type="AlphaFoldDB" id="A0A0B6ETL4"/>
<dbReference type="KEGG" id="csx:CSING_02865"/>
<dbReference type="Gene3D" id="3.30.565.10">
    <property type="entry name" value="Histidine kinase-like ATPase, C-terminal domain"/>
    <property type="match status" value="1"/>
</dbReference>
<protein>
    <recommendedName>
        <fullName evidence="4">Signal transduction histidine kinase</fullName>
    </recommendedName>
</protein>
<dbReference type="EMBL" id="CP010827">
    <property type="protein sequence ID" value="AJI78123.1"/>
    <property type="molecule type" value="Genomic_DNA"/>
</dbReference>
<dbReference type="PROSITE" id="PS51257">
    <property type="entry name" value="PROKAR_LIPOPROTEIN"/>
    <property type="match status" value="1"/>
</dbReference>
<evidence type="ECO:0000256" key="1">
    <source>
        <dbReference type="SAM" id="Phobius"/>
    </source>
</evidence>
<keyword evidence="1" id="KW-1133">Transmembrane helix</keyword>
<dbReference type="SUPFAM" id="SSF55874">
    <property type="entry name" value="ATPase domain of HSP90 chaperone/DNA topoisomerase II/histidine kinase"/>
    <property type="match status" value="1"/>
</dbReference>
<dbReference type="InterPro" id="IPR036890">
    <property type="entry name" value="HATPase_C_sf"/>
</dbReference>
<dbReference type="HOGENOM" id="CLU_751674_0_0_11"/>
<keyword evidence="1" id="KW-0812">Transmembrane</keyword>
<evidence type="ECO:0000313" key="3">
    <source>
        <dbReference type="Proteomes" id="UP000031890"/>
    </source>
</evidence>
<feature type="transmembrane region" description="Helical" evidence="1">
    <location>
        <begin position="98"/>
        <end position="117"/>
    </location>
</feature>
<name>A0A0B6ETL4_9CORY</name>
<sequence length="368" mass="39147">MVSTVDRGVLLIHRFVVGLAVIVSCGAALAEWSAMSLLWLLLALGMAISSIRPRVSIAIVFALFLILNAQGLNGYALNAVSTLFICCLAVLGFVRTGLVGIFLVGYVPLVFVLFPSWAEPGEPFSTSLFAASTTVMGIAGLLWVLGFGLHATVKRSTDVRREQEESLREYLHDNVGNPLSIATLGAHLAAAQHGDSGQLNLVMQEVQRAAEALSHVASQAGKGRRRTVRGAAMEWADKMQACGLSPSVSVESSAGISEVHKAVLLRAMDELCSNVIRNSEKGAVVSLRLESNRSTHALTVSNELSSLGHPAGVSGMGIGLDNLEKVVRAHGGTMVVKREAHQWVSEIRLEHEESGEIGYGNITAYRGG</sequence>
<evidence type="ECO:0008006" key="4">
    <source>
        <dbReference type="Google" id="ProtNLM"/>
    </source>
</evidence>
<organism evidence="2 3">
    <name type="scientific">Corynebacterium singulare</name>
    <dbReference type="NCBI Taxonomy" id="161899"/>
    <lineage>
        <taxon>Bacteria</taxon>
        <taxon>Bacillati</taxon>
        <taxon>Actinomycetota</taxon>
        <taxon>Actinomycetes</taxon>
        <taxon>Mycobacteriales</taxon>
        <taxon>Corynebacteriaceae</taxon>
        <taxon>Corynebacterium</taxon>
    </lineage>
</organism>
<proteinExistence type="predicted"/>
<gene>
    <name evidence="2" type="ORF">CSING_02865</name>
</gene>
<dbReference type="Proteomes" id="UP000031890">
    <property type="component" value="Chromosome"/>
</dbReference>
<feature type="transmembrane region" description="Helical" evidence="1">
    <location>
        <begin position="12"/>
        <end position="30"/>
    </location>
</feature>
<feature type="transmembrane region" description="Helical" evidence="1">
    <location>
        <begin position="129"/>
        <end position="153"/>
    </location>
</feature>
<evidence type="ECO:0000313" key="2">
    <source>
        <dbReference type="EMBL" id="AJI78123.1"/>
    </source>
</evidence>
<feature type="transmembrane region" description="Helical" evidence="1">
    <location>
        <begin position="37"/>
        <end position="66"/>
    </location>
</feature>